<keyword evidence="1" id="KW-0862">Zinc</keyword>
<feature type="compositionally biased region" description="Low complexity" evidence="2">
    <location>
        <begin position="187"/>
        <end position="205"/>
    </location>
</feature>
<feature type="non-terminal residue" evidence="4">
    <location>
        <position position="515"/>
    </location>
</feature>
<dbReference type="Proteomes" id="UP001206925">
    <property type="component" value="Unassembled WGS sequence"/>
</dbReference>
<name>A0AAD5GU35_AMBAR</name>
<accession>A0AAD5GU35</accession>
<dbReference type="InterPro" id="IPR001841">
    <property type="entry name" value="Znf_RING"/>
</dbReference>
<dbReference type="Gene3D" id="3.30.40.10">
    <property type="entry name" value="Zinc/RING finger domain, C3HC4 (zinc finger)"/>
    <property type="match status" value="1"/>
</dbReference>
<feature type="region of interest" description="Disordered" evidence="2">
    <location>
        <begin position="1"/>
        <end position="20"/>
    </location>
</feature>
<dbReference type="GO" id="GO:0008270">
    <property type="term" value="F:zinc ion binding"/>
    <property type="evidence" value="ECO:0007669"/>
    <property type="project" value="UniProtKB-KW"/>
</dbReference>
<keyword evidence="5" id="KW-1185">Reference proteome</keyword>
<feature type="domain" description="RING-type" evidence="3">
    <location>
        <begin position="462"/>
        <end position="501"/>
    </location>
</feature>
<evidence type="ECO:0000256" key="1">
    <source>
        <dbReference type="PROSITE-ProRule" id="PRU00175"/>
    </source>
</evidence>
<feature type="region of interest" description="Disordered" evidence="2">
    <location>
        <begin position="145"/>
        <end position="213"/>
    </location>
</feature>
<keyword evidence="1" id="KW-0863">Zinc-finger</keyword>
<dbReference type="PANTHER" id="PTHR47820:SF3">
    <property type="entry name" value="OS07G0499800 PROTEIN"/>
    <property type="match status" value="1"/>
</dbReference>
<keyword evidence="1" id="KW-0479">Metal-binding</keyword>
<sequence>NSIRTQKTNKDPDNSWLPSSTVVRNKFKENHKNNILTNVDKNKQTNNNEELAQNTNVLSKQASLSSECSVETDSLGGVSTLLRRWKDAETKTSNRKTTKPEKDRIREKSRELESLMKIKAVSKFPNQGRIQALLRVQYMKIRAENQKEVKSNKRNTPASRKVTNNGEDMKKPNTSPGCSVDCSPIREVSATTAAAASSQEQVSTTVSHQSAQDDTHSEILLPNNVDNQQKSQCISAKMYPSGLEKCHQWINEDSQTDSDWDDEEEEGDYYSYNWISEIARPRSDWECMRQERYQEMLHLQSCSHDIQQLLERKSVSGFLSSDQRNMLDQLMASRVQHVSGTDSRKEKGKHVEDEFIDQTACSSPPTQSPAFKQRSWNHNRRRRSHHHLYLQKNSNFPQSSFINHPSIEMAVIYDLRAHMEQIHQELVELRKAVTACVNMQIKNQQQSTQKKISEQGSLTRQCCVCYAMQADSFMYRCGHMCACYNCGLELQCTNGKCPICEDPILDVVRACVYGD</sequence>
<comment type="caution">
    <text evidence="4">The sequence shown here is derived from an EMBL/GenBank/DDBJ whole genome shotgun (WGS) entry which is preliminary data.</text>
</comment>
<dbReference type="AlphaFoldDB" id="A0AAD5GU35"/>
<protein>
    <recommendedName>
        <fullName evidence="3">RING-type domain-containing protein</fullName>
    </recommendedName>
</protein>
<feature type="region of interest" description="Disordered" evidence="2">
    <location>
        <begin position="88"/>
        <end position="107"/>
    </location>
</feature>
<evidence type="ECO:0000256" key="2">
    <source>
        <dbReference type="SAM" id="MobiDB-lite"/>
    </source>
</evidence>
<dbReference type="EMBL" id="JAMZMK010001297">
    <property type="protein sequence ID" value="KAI7755305.1"/>
    <property type="molecule type" value="Genomic_DNA"/>
</dbReference>
<dbReference type="InterPro" id="IPR013083">
    <property type="entry name" value="Znf_RING/FYVE/PHD"/>
</dbReference>
<reference evidence="4" key="1">
    <citation type="submission" date="2022-06" db="EMBL/GenBank/DDBJ databases">
        <title>Uncovering the hologenomic basis of an extraordinary plant invasion.</title>
        <authorList>
            <person name="Bieker V.C."/>
            <person name="Martin M.D."/>
            <person name="Gilbert T."/>
            <person name="Hodgins K."/>
            <person name="Battlay P."/>
            <person name="Petersen B."/>
            <person name="Wilson J."/>
        </authorList>
    </citation>
    <scope>NUCLEOTIDE SEQUENCE</scope>
    <source>
        <strain evidence="4">AA19_3_7</strain>
        <tissue evidence="4">Leaf</tissue>
    </source>
</reference>
<organism evidence="4 5">
    <name type="scientific">Ambrosia artemisiifolia</name>
    <name type="common">Common ragweed</name>
    <dbReference type="NCBI Taxonomy" id="4212"/>
    <lineage>
        <taxon>Eukaryota</taxon>
        <taxon>Viridiplantae</taxon>
        <taxon>Streptophyta</taxon>
        <taxon>Embryophyta</taxon>
        <taxon>Tracheophyta</taxon>
        <taxon>Spermatophyta</taxon>
        <taxon>Magnoliopsida</taxon>
        <taxon>eudicotyledons</taxon>
        <taxon>Gunneridae</taxon>
        <taxon>Pentapetalae</taxon>
        <taxon>asterids</taxon>
        <taxon>campanulids</taxon>
        <taxon>Asterales</taxon>
        <taxon>Asteraceae</taxon>
        <taxon>Asteroideae</taxon>
        <taxon>Heliantheae alliance</taxon>
        <taxon>Heliantheae</taxon>
        <taxon>Ambrosia</taxon>
    </lineage>
</organism>
<feature type="compositionally biased region" description="Polar residues" evidence="2">
    <location>
        <begin position="154"/>
        <end position="177"/>
    </location>
</feature>
<dbReference type="PROSITE" id="PS50089">
    <property type="entry name" value="ZF_RING_2"/>
    <property type="match status" value="1"/>
</dbReference>
<dbReference type="PANTHER" id="PTHR47820">
    <property type="entry name" value="BNAC05G24000D PROTEIN"/>
    <property type="match status" value="1"/>
</dbReference>
<evidence type="ECO:0000313" key="5">
    <source>
        <dbReference type="Proteomes" id="UP001206925"/>
    </source>
</evidence>
<evidence type="ECO:0000259" key="3">
    <source>
        <dbReference type="PROSITE" id="PS50089"/>
    </source>
</evidence>
<gene>
    <name evidence="4" type="ORF">M8C21_007105</name>
</gene>
<evidence type="ECO:0000313" key="4">
    <source>
        <dbReference type="EMBL" id="KAI7755305.1"/>
    </source>
</evidence>
<dbReference type="Pfam" id="PF13920">
    <property type="entry name" value="zf-C3HC4_3"/>
    <property type="match status" value="1"/>
</dbReference>
<proteinExistence type="predicted"/>